<proteinExistence type="predicted"/>
<sequence>MSRFASAYLPHALYSIAIISISIHLVSQRRTFSDERARVKAQISILESISEHLRSDKSFSTEEFERMKRLARPQEELILEMGDKEIIGWKEVILGRKKAGEESKWEKRDIEKVRQEMKN</sequence>
<dbReference type="AlphaFoldDB" id="A0A9P5YCJ7"/>
<keyword evidence="1" id="KW-1133">Transmembrane helix</keyword>
<evidence type="ECO:0000313" key="2">
    <source>
        <dbReference type="EMBL" id="KAF9466287.1"/>
    </source>
</evidence>
<dbReference type="Proteomes" id="UP000807353">
    <property type="component" value="Unassembled WGS sequence"/>
</dbReference>
<comment type="caution">
    <text evidence="2">The sequence shown here is derived from an EMBL/GenBank/DDBJ whole genome shotgun (WGS) entry which is preliminary data.</text>
</comment>
<name>A0A9P5YCJ7_9AGAR</name>
<dbReference type="EMBL" id="MU150242">
    <property type="protein sequence ID" value="KAF9466287.1"/>
    <property type="molecule type" value="Genomic_DNA"/>
</dbReference>
<keyword evidence="1" id="KW-0812">Transmembrane</keyword>
<organism evidence="2 3">
    <name type="scientific">Collybia nuda</name>
    <dbReference type="NCBI Taxonomy" id="64659"/>
    <lineage>
        <taxon>Eukaryota</taxon>
        <taxon>Fungi</taxon>
        <taxon>Dikarya</taxon>
        <taxon>Basidiomycota</taxon>
        <taxon>Agaricomycotina</taxon>
        <taxon>Agaricomycetes</taxon>
        <taxon>Agaricomycetidae</taxon>
        <taxon>Agaricales</taxon>
        <taxon>Tricholomatineae</taxon>
        <taxon>Clitocybaceae</taxon>
        <taxon>Collybia</taxon>
    </lineage>
</organism>
<accession>A0A9P5YCJ7</accession>
<evidence type="ECO:0000313" key="3">
    <source>
        <dbReference type="Proteomes" id="UP000807353"/>
    </source>
</evidence>
<protein>
    <submittedName>
        <fullName evidence="2">Uncharacterized protein</fullName>
    </submittedName>
</protein>
<dbReference type="OrthoDB" id="2596179at2759"/>
<evidence type="ECO:0000256" key="1">
    <source>
        <dbReference type="SAM" id="Phobius"/>
    </source>
</evidence>
<reference evidence="2" key="1">
    <citation type="submission" date="2020-11" db="EMBL/GenBank/DDBJ databases">
        <authorList>
            <consortium name="DOE Joint Genome Institute"/>
            <person name="Ahrendt S."/>
            <person name="Riley R."/>
            <person name="Andreopoulos W."/>
            <person name="Labutti K."/>
            <person name="Pangilinan J."/>
            <person name="Ruiz-Duenas F.J."/>
            <person name="Barrasa J.M."/>
            <person name="Sanchez-Garcia M."/>
            <person name="Camarero S."/>
            <person name="Miyauchi S."/>
            <person name="Serrano A."/>
            <person name="Linde D."/>
            <person name="Babiker R."/>
            <person name="Drula E."/>
            <person name="Ayuso-Fernandez I."/>
            <person name="Pacheco R."/>
            <person name="Padilla G."/>
            <person name="Ferreira P."/>
            <person name="Barriuso J."/>
            <person name="Kellner H."/>
            <person name="Castanera R."/>
            <person name="Alfaro M."/>
            <person name="Ramirez L."/>
            <person name="Pisabarro A.G."/>
            <person name="Kuo A."/>
            <person name="Tritt A."/>
            <person name="Lipzen A."/>
            <person name="He G."/>
            <person name="Yan M."/>
            <person name="Ng V."/>
            <person name="Cullen D."/>
            <person name="Martin F."/>
            <person name="Rosso M.-N."/>
            <person name="Henrissat B."/>
            <person name="Hibbett D."/>
            <person name="Martinez A.T."/>
            <person name="Grigoriev I.V."/>
        </authorList>
    </citation>
    <scope>NUCLEOTIDE SEQUENCE</scope>
    <source>
        <strain evidence="2">CBS 247.69</strain>
    </source>
</reference>
<feature type="transmembrane region" description="Helical" evidence="1">
    <location>
        <begin position="6"/>
        <end position="26"/>
    </location>
</feature>
<gene>
    <name evidence="2" type="ORF">BDZ94DRAFT_1251601</name>
</gene>
<keyword evidence="3" id="KW-1185">Reference proteome</keyword>
<keyword evidence="1" id="KW-0472">Membrane</keyword>